<dbReference type="Gene3D" id="1.25.40.10">
    <property type="entry name" value="Tetratricopeptide repeat domain"/>
    <property type="match status" value="1"/>
</dbReference>
<gene>
    <name evidence="5" type="ORF">GSPATT00037327001</name>
</gene>
<dbReference type="Pfam" id="PF13181">
    <property type="entry name" value="TPR_8"/>
    <property type="match status" value="1"/>
</dbReference>
<keyword evidence="2 3" id="KW-0802">TPR repeat</keyword>
<dbReference type="KEGG" id="ptm:GSPATT00037327001"/>
<keyword evidence="4" id="KW-0732">Signal</keyword>
<feature type="signal peptide" evidence="4">
    <location>
        <begin position="1"/>
        <end position="19"/>
    </location>
</feature>
<dbReference type="Pfam" id="PF12895">
    <property type="entry name" value="ANAPC3"/>
    <property type="match status" value="1"/>
</dbReference>
<organism evidence="5 6">
    <name type="scientific">Paramecium tetraurelia</name>
    <dbReference type="NCBI Taxonomy" id="5888"/>
    <lineage>
        <taxon>Eukaryota</taxon>
        <taxon>Sar</taxon>
        <taxon>Alveolata</taxon>
        <taxon>Ciliophora</taxon>
        <taxon>Intramacronucleata</taxon>
        <taxon>Oligohymenophorea</taxon>
        <taxon>Peniculida</taxon>
        <taxon>Parameciidae</taxon>
        <taxon>Paramecium</taxon>
    </lineage>
</organism>
<dbReference type="InterPro" id="IPR011990">
    <property type="entry name" value="TPR-like_helical_dom_sf"/>
</dbReference>
<evidence type="ECO:0000256" key="2">
    <source>
        <dbReference type="ARBA" id="ARBA00022803"/>
    </source>
</evidence>
<dbReference type="AlphaFoldDB" id="A0CCM5"/>
<keyword evidence="6" id="KW-1185">Reference proteome</keyword>
<evidence type="ECO:0000313" key="5">
    <source>
        <dbReference type="EMBL" id="CAK68542.1"/>
    </source>
</evidence>
<protein>
    <submittedName>
        <fullName evidence="5">Uncharacterized protein</fullName>
    </submittedName>
</protein>
<dbReference type="OrthoDB" id="306001at2759"/>
<dbReference type="InParanoid" id="A0CCM5"/>
<dbReference type="InterPro" id="IPR019734">
    <property type="entry name" value="TPR_rpt"/>
</dbReference>
<evidence type="ECO:0000256" key="4">
    <source>
        <dbReference type="SAM" id="SignalP"/>
    </source>
</evidence>
<name>A0CCM5_PARTE</name>
<keyword evidence="1" id="KW-0677">Repeat</keyword>
<evidence type="ECO:0000256" key="1">
    <source>
        <dbReference type="ARBA" id="ARBA00022737"/>
    </source>
</evidence>
<dbReference type="GeneID" id="5021724"/>
<dbReference type="Proteomes" id="UP000000600">
    <property type="component" value="Unassembled WGS sequence"/>
</dbReference>
<dbReference type="RefSeq" id="XP_001435939.1">
    <property type="nucleotide sequence ID" value="XM_001435902.2"/>
</dbReference>
<evidence type="ECO:0000256" key="3">
    <source>
        <dbReference type="PROSITE-ProRule" id="PRU00339"/>
    </source>
</evidence>
<dbReference type="SMART" id="SM00028">
    <property type="entry name" value="TPR"/>
    <property type="match status" value="3"/>
</dbReference>
<dbReference type="PROSITE" id="PS50005">
    <property type="entry name" value="TPR"/>
    <property type="match status" value="1"/>
</dbReference>
<accession>A0CCM5</accession>
<dbReference type="PANTHER" id="PTHR44943">
    <property type="entry name" value="CELLULOSE SYNTHASE OPERON PROTEIN C"/>
    <property type="match status" value="1"/>
</dbReference>
<reference evidence="5 6" key="1">
    <citation type="journal article" date="2006" name="Nature">
        <title>Global trends of whole-genome duplications revealed by the ciliate Paramecium tetraurelia.</title>
        <authorList>
            <consortium name="Genoscope"/>
            <person name="Aury J.-M."/>
            <person name="Jaillon O."/>
            <person name="Duret L."/>
            <person name="Noel B."/>
            <person name="Jubin C."/>
            <person name="Porcel B.M."/>
            <person name="Segurens B."/>
            <person name="Daubin V."/>
            <person name="Anthouard V."/>
            <person name="Aiach N."/>
            <person name="Arnaiz O."/>
            <person name="Billaut A."/>
            <person name="Beisson J."/>
            <person name="Blanc I."/>
            <person name="Bouhouche K."/>
            <person name="Camara F."/>
            <person name="Duharcourt S."/>
            <person name="Guigo R."/>
            <person name="Gogendeau D."/>
            <person name="Katinka M."/>
            <person name="Keller A.-M."/>
            <person name="Kissmehl R."/>
            <person name="Klotz C."/>
            <person name="Koll F."/>
            <person name="Le Moue A."/>
            <person name="Lepere C."/>
            <person name="Malinsky S."/>
            <person name="Nowacki M."/>
            <person name="Nowak J.K."/>
            <person name="Plattner H."/>
            <person name="Poulain J."/>
            <person name="Ruiz F."/>
            <person name="Serrano V."/>
            <person name="Zagulski M."/>
            <person name="Dessen P."/>
            <person name="Betermier M."/>
            <person name="Weissenbach J."/>
            <person name="Scarpelli C."/>
            <person name="Schachter V."/>
            <person name="Sperling L."/>
            <person name="Meyer E."/>
            <person name="Cohen J."/>
            <person name="Wincker P."/>
        </authorList>
    </citation>
    <scope>NUCLEOTIDE SEQUENCE [LARGE SCALE GENOMIC DNA]</scope>
    <source>
        <strain evidence="5 6">Stock d4-2</strain>
    </source>
</reference>
<dbReference type="PANTHER" id="PTHR44943:SF4">
    <property type="entry name" value="TPR REPEAT-CONTAINING PROTEIN MJ0798"/>
    <property type="match status" value="1"/>
</dbReference>
<feature type="repeat" description="TPR" evidence="3">
    <location>
        <begin position="109"/>
        <end position="142"/>
    </location>
</feature>
<dbReference type="EMBL" id="CT868061">
    <property type="protein sequence ID" value="CAK68542.1"/>
    <property type="molecule type" value="Genomic_DNA"/>
</dbReference>
<dbReference type="HOGENOM" id="CLU_748986_0_0_1"/>
<dbReference type="InterPro" id="IPR051685">
    <property type="entry name" value="Ycf3/AcsC/BcsC/TPR_MFPF"/>
</dbReference>
<sequence>MELFILKLLLCIMIGIILIQDSDFWEANGYLQKIKDDKYIKENLKRIQVRSLLQLKKVPEAFGILNEIQFCQGYDNMLNDTFYMLKKIGMTFPGAIQFHRLYEKNNKDSEAMHFEGQCYYNDLNYDKALQCFDKAIDANPKSAKSFYYKGQILFRTFQFEQALECYLQAGKISSKYNNHYISFHIGNLYLLLFKFEKAQEAYNLSIEQDSQIEAGAERRQVTLAMKAIIHWYNKDIQSARDLVDTNLQVSTFMLSRLYQELKYDYQAQHNLTLFKQNNVDGYNFQKQNYDHGQMFIKYMEKNSQQFEQLDDREYEIMKYAAWVLDYYAYDIEFGYKDWDYSKIFYLTIQNEQNEKITRQQQRRLEKYPII</sequence>
<proteinExistence type="predicted"/>
<dbReference type="SUPFAM" id="SSF48452">
    <property type="entry name" value="TPR-like"/>
    <property type="match status" value="1"/>
</dbReference>
<evidence type="ECO:0000313" key="6">
    <source>
        <dbReference type="Proteomes" id="UP000000600"/>
    </source>
</evidence>
<feature type="chain" id="PRO_5002622946" evidence="4">
    <location>
        <begin position="20"/>
        <end position="370"/>
    </location>
</feature>